<evidence type="ECO:0000313" key="2">
    <source>
        <dbReference type="EMBL" id="KAG1786356.1"/>
    </source>
</evidence>
<keyword evidence="1" id="KW-0732">Signal</keyword>
<dbReference type="AlphaFoldDB" id="A0A9P7ADZ8"/>
<organism evidence="2 3">
    <name type="scientific">Suillus plorans</name>
    <dbReference type="NCBI Taxonomy" id="116603"/>
    <lineage>
        <taxon>Eukaryota</taxon>
        <taxon>Fungi</taxon>
        <taxon>Dikarya</taxon>
        <taxon>Basidiomycota</taxon>
        <taxon>Agaricomycotina</taxon>
        <taxon>Agaricomycetes</taxon>
        <taxon>Agaricomycetidae</taxon>
        <taxon>Boletales</taxon>
        <taxon>Suillineae</taxon>
        <taxon>Suillaceae</taxon>
        <taxon>Suillus</taxon>
    </lineage>
</organism>
<evidence type="ECO:0000313" key="3">
    <source>
        <dbReference type="Proteomes" id="UP000719766"/>
    </source>
</evidence>
<feature type="chain" id="PRO_5040488733" evidence="1">
    <location>
        <begin position="21"/>
        <end position="100"/>
    </location>
</feature>
<dbReference type="EMBL" id="JABBWE010000093">
    <property type="protein sequence ID" value="KAG1786356.1"/>
    <property type="molecule type" value="Genomic_DNA"/>
</dbReference>
<protein>
    <submittedName>
        <fullName evidence="2">Uncharacterized protein</fullName>
    </submittedName>
</protein>
<evidence type="ECO:0000256" key="1">
    <source>
        <dbReference type="SAM" id="SignalP"/>
    </source>
</evidence>
<reference evidence="2" key="1">
    <citation type="journal article" date="2020" name="New Phytol.">
        <title>Comparative genomics reveals dynamic genome evolution in host specialist ectomycorrhizal fungi.</title>
        <authorList>
            <person name="Lofgren L.A."/>
            <person name="Nguyen N.H."/>
            <person name="Vilgalys R."/>
            <person name="Ruytinx J."/>
            <person name="Liao H.L."/>
            <person name="Branco S."/>
            <person name="Kuo A."/>
            <person name="LaButti K."/>
            <person name="Lipzen A."/>
            <person name="Andreopoulos W."/>
            <person name="Pangilinan J."/>
            <person name="Riley R."/>
            <person name="Hundley H."/>
            <person name="Na H."/>
            <person name="Barry K."/>
            <person name="Grigoriev I.V."/>
            <person name="Stajich J.E."/>
            <person name="Kennedy P.G."/>
        </authorList>
    </citation>
    <scope>NUCLEOTIDE SEQUENCE</scope>
    <source>
        <strain evidence="2">S12</strain>
    </source>
</reference>
<sequence>MVRGMIVLAVMSMSFPRLGAGQFSLSSNDGDDAIEDDFDEYDWMEDSSAFFEWRMRGRTWVLQIIASVRTHGISFYWQISIASGVDYHSELTLPLDEPYE</sequence>
<feature type="signal peptide" evidence="1">
    <location>
        <begin position="1"/>
        <end position="20"/>
    </location>
</feature>
<comment type="caution">
    <text evidence="2">The sequence shown here is derived from an EMBL/GenBank/DDBJ whole genome shotgun (WGS) entry which is preliminary data.</text>
</comment>
<dbReference type="RefSeq" id="XP_041153810.1">
    <property type="nucleotide sequence ID" value="XM_041304313.1"/>
</dbReference>
<dbReference type="OrthoDB" id="10408592at2759"/>
<gene>
    <name evidence="2" type="ORF">HD556DRAFT_1415509</name>
</gene>
<accession>A0A9P7ADZ8</accession>
<dbReference type="GeneID" id="64598077"/>
<proteinExistence type="predicted"/>
<name>A0A9P7ADZ8_9AGAM</name>
<dbReference type="Proteomes" id="UP000719766">
    <property type="component" value="Unassembled WGS sequence"/>
</dbReference>
<keyword evidence="3" id="KW-1185">Reference proteome</keyword>